<evidence type="ECO:0000313" key="2">
    <source>
        <dbReference type="Proteomes" id="UP000826012"/>
    </source>
</evidence>
<organism evidence="1 2">
    <name type="scientific">Mycobacterium senriense</name>
    <dbReference type="NCBI Taxonomy" id="2775496"/>
    <lineage>
        <taxon>Bacteria</taxon>
        <taxon>Bacillati</taxon>
        <taxon>Actinomycetota</taxon>
        <taxon>Actinomycetes</taxon>
        <taxon>Mycobacteriales</taxon>
        <taxon>Mycobacteriaceae</taxon>
        <taxon>Mycobacterium</taxon>
        <taxon>Mycobacterium avium complex (MAC)</taxon>
    </lineage>
</organism>
<accession>A0ABN6IGA6</accession>
<reference evidence="1 2" key="1">
    <citation type="submission" date="2021-07" db="EMBL/GenBank/DDBJ databases">
        <title>Complete genome sequence of nontuberculous Mycobacterium sp. TY59.</title>
        <authorList>
            <person name="Fukushima K."/>
        </authorList>
    </citation>
    <scope>NUCLEOTIDE SEQUENCE [LARGE SCALE GENOMIC DNA]</scope>
    <source>
        <strain evidence="1 2">TY59</strain>
    </source>
</reference>
<name>A0ABN6IGA6_9MYCO</name>
<evidence type="ECO:0000313" key="1">
    <source>
        <dbReference type="EMBL" id="BCZ21627.1"/>
    </source>
</evidence>
<protein>
    <submittedName>
        <fullName evidence="1">Uncharacterized protein</fullName>
    </submittedName>
</protein>
<reference evidence="1 2" key="2">
    <citation type="submission" date="2021-07" db="EMBL/GenBank/DDBJ databases">
        <authorList>
            <person name="Matsumoto Y."/>
            <person name="Motooka D."/>
            <person name="Nakamura S."/>
        </authorList>
    </citation>
    <scope>NUCLEOTIDE SEQUENCE [LARGE SCALE GENOMIC DNA]</scope>
    <source>
        <strain evidence="1 2">TY59</strain>
    </source>
</reference>
<dbReference type="Proteomes" id="UP000826012">
    <property type="component" value="Chromosome"/>
</dbReference>
<proteinExistence type="predicted"/>
<dbReference type="EMBL" id="AP024828">
    <property type="protein sequence ID" value="BCZ21627.1"/>
    <property type="molecule type" value="Genomic_DNA"/>
</dbReference>
<keyword evidence="2" id="KW-1185">Reference proteome</keyword>
<gene>
    <name evidence="1" type="ORF">MTY59_14820</name>
</gene>
<sequence>MCGELPAVRLLFHYWRRQWRHDTGQAAAGVSGPKEDGWWETPLRAMVKGRQARRPLEVGRHRISRNQYLVHADG</sequence>